<dbReference type="GO" id="GO:0003677">
    <property type="term" value="F:DNA binding"/>
    <property type="evidence" value="ECO:0007669"/>
    <property type="project" value="UniProtKB-KW"/>
</dbReference>
<evidence type="ECO:0000259" key="4">
    <source>
        <dbReference type="PROSITE" id="PS50531"/>
    </source>
</evidence>
<dbReference type="PROSITE" id="PS50531">
    <property type="entry name" value="HTH_IS21"/>
    <property type="match status" value="1"/>
</dbReference>
<sequence length="505" mass="58584">MWNKVKELSEIGLNKSQIAIELSIDRKTVKKMLKMSLDDYLKLLPEERSKKLDPYESFIYDLLDEFPFLSSSAVEDKLKEHHPDLLDVSSKTVYNYVMQVRAKYNIDKVNDRQLRMMRKWADTPYGEWGQVDFGTILLSTDSGKNHRVHFFVIVLGRSRQKYVYFQSTPFTSKTAIYAHQLGFEYLHGAPQKLLYDQDRVFTKGENFGDIVLTQEFGRYTSGEVFTPVFCRKADPQTKGKVENVVKYIKQNFLVARKYNSDEQLNREVMAWLARTGNGKMNNGTQLVPNDEWMKEREYLLSPRMSPLKPEPEYREYNVRRDHTIRYKGNYYSLPRGSYQGDGTVVRLYIEEDKLVITDSFGDNLAEHLIPQTKGGYVSSVNHWKIPDISSSELYEQVLNGLGDTDDANTWVQLLSDKKRRYLKDNLVSLKHSIGRYDKDILKRALDICIDKSIYNAAGFADIAKTLQNQTTAKIAPGKTSMTTLRKIAMEPQTRDINSYQNIMSW</sequence>
<dbReference type="GO" id="GO:0015074">
    <property type="term" value="P:DNA integration"/>
    <property type="evidence" value="ECO:0007669"/>
    <property type="project" value="InterPro"/>
</dbReference>
<dbReference type="EMBL" id="VSSQ01006645">
    <property type="protein sequence ID" value="MPM33390.1"/>
    <property type="molecule type" value="Genomic_DNA"/>
</dbReference>
<accession>A0A644YXP0</accession>
<dbReference type="AlphaFoldDB" id="A0A644YXP0"/>
<dbReference type="NCBIfam" id="NF033546">
    <property type="entry name" value="transpos_IS21"/>
    <property type="match status" value="1"/>
</dbReference>
<dbReference type="PANTHER" id="PTHR35004:SF6">
    <property type="entry name" value="TRANSPOSASE"/>
    <property type="match status" value="1"/>
</dbReference>
<evidence type="ECO:0000313" key="6">
    <source>
        <dbReference type="EMBL" id="MPM33390.1"/>
    </source>
</evidence>
<dbReference type="PANTHER" id="PTHR35004">
    <property type="entry name" value="TRANSPOSASE RV3428C-RELATED"/>
    <property type="match status" value="1"/>
</dbReference>
<dbReference type="InterPro" id="IPR036397">
    <property type="entry name" value="RNaseH_sf"/>
</dbReference>
<dbReference type="InterPro" id="IPR001584">
    <property type="entry name" value="Integrase_cat-core"/>
</dbReference>
<evidence type="ECO:0000259" key="5">
    <source>
        <dbReference type="PROSITE" id="PS50994"/>
    </source>
</evidence>
<evidence type="ECO:0000256" key="1">
    <source>
        <dbReference type="ARBA" id="ARBA00022578"/>
    </source>
</evidence>
<proteinExistence type="predicted"/>
<dbReference type="Gene3D" id="3.30.420.10">
    <property type="entry name" value="Ribonuclease H-like superfamily/Ribonuclease H"/>
    <property type="match status" value="1"/>
</dbReference>
<organism evidence="6">
    <name type="scientific">bioreactor metagenome</name>
    <dbReference type="NCBI Taxonomy" id="1076179"/>
    <lineage>
        <taxon>unclassified sequences</taxon>
        <taxon>metagenomes</taxon>
        <taxon>ecological metagenomes</taxon>
    </lineage>
</organism>
<keyword evidence="2" id="KW-0238">DNA-binding</keyword>
<dbReference type="PROSITE" id="PS50994">
    <property type="entry name" value="INTEGRASE"/>
    <property type="match status" value="1"/>
</dbReference>
<evidence type="ECO:0000256" key="3">
    <source>
        <dbReference type="ARBA" id="ARBA00023172"/>
    </source>
</evidence>
<evidence type="ECO:0000256" key="2">
    <source>
        <dbReference type="ARBA" id="ARBA00023125"/>
    </source>
</evidence>
<dbReference type="InterPro" id="IPR012337">
    <property type="entry name" value="RNaseH-like_sf"/>
</dbReference>
<feature type="domain" description="HTH IS21-type" evidence="4">
    <location>
        <begin position="1"/>
        <end position="63"/>
    </location>
</feature>
<evidence type="ECO:0008006" key="7">
    <source>
        <dbReference type="Google" id="ProtNLM"/>
    </source>
</evidence>
<feature type="domain" description="Integrase catalytic" evidence="5">
    <location>
        <begin position="120"/>
        <end position="296"/>
    </location>
</feature>
<gene>
    <name evidence="6" type="ORF">SDC9_79964</name>
</gene>
<name>A0A644YXP0_9ZZZZ</name>
<dbReference type="GO" id="GO:0032196">
    <property type="term" value="P:transposition"/>
    <property type="evidence" value="ECO:0007669"/>
    <property type="project" value="UniProtKB-KW"/>
</dbReference>
<dbReference type="InterPro" id="IPR017894">
    <property type="entry name" value="HTH_IS21_transposase_type"/>
</dbReference>
<comment type="caution">
    <text evidence="6">The sequence shown here is derived from an EMBL/GenBank/DDBJ whole genome shotgun (WGS) entry which is preliminary data.</text>
</comment>
<keyword evidence="1" id="KW-0815">Transposition</keyword>
<reference evidence="6" key="1">
    <citation type="submission" date="2019-08" db="EMBL/GenBank/DDBJ databases">
        <authorList>
            <person name="Kucharzyk K."/>
            <person name="Murdoch R.W."/>
            <person name="Higgins S."/>
            <person name="Loffler F."/>
        </authorList>
    </citation>
    <scope>NUCLEOTIDE SEQUENCE</scope>
</reference>
<protein>
    <recommendedName>
        <fullName evidence="7">Integrase catalytic domain-containing protein</fullName>
    </recommendedName>
</protein>
<dbReference type="SUPFAM" id="SSF53098">
    <property type="entry name" value="Ribonuclease H-like"/>
    <property type="match status" value="1"/>
</dbReference>
<keyword evidence="3" id="KW-0233">DNA recombination</keyword>
<dbReference type="GO" id="GO:0006310">
    <property type="term" value="P:DNA recombination"/>
    <property type="evidence" value="ECO:0007669"/>
    <property type="project" value="UniProtKB-KW"/>
</dbReference>